<accession>A0A8J5YVL9</accession>
<feature type="domain" description="DUF4283" evidence="1">
    <location>
        <begin position="32"/>
        <end position="112"/>
    </location>
</feature>
<dbReference type="Pfam" id="PF14111">
    <property type="entry name" value="DUF4283"/>
    <property type="match status" value="1"/>
</dbReference>
<dbReference type="EMBL" id="JAHUZN010000006">
    <property type="protein sequence ID" value="KAG8489932.1"/>
    <property type="molecule type" value="Genomic_DNA"/>
</dbReference>
<sequence>MDQGIADLNLNDGEEDAFSLLVDSEEQNVMYNFCLVGCYLTASVVHFPAMRNTMANIWHPLEGVQISDLGEKHFLFKFFNKMDISRIISGTHWTFNNHLLIFHRLVEGEDPMSVPLVFANRWIQVHDLPLGFFRDSMAVQFENFIGRFLEYDMKQLSNGLQYGIQELEMGWDLSLGAQGRKASIVNSIWFRGEGEHNFFGKSRFGQFSSQQSSQNKGKESGGNFNFLFGINLEGSKFPAVLNEYQQGNNFNHNGDKDLERGKSQISGLALYGDV</sequence>
<dbReference type="InterPro" id="IPR040256">
    <property type="entry name" value="At4g02000-like"/>
</dbReference>
<reference evidence="2 3" key="1">
    <citation type="journal article" date="2021" name="bioRxiv">
        <title>The Gossypium anomalum genome as a resource for cotton improvement and evolutionary analysis of hybrid incompatibility.</title>
        <authorList>
            <person name="Grover C.E."/>
            <person name="Yuan D."/>
            <person name="Arick M.A."/>
            <person name="Miller E.R."/>
            <person name="Hu G."/>
            <person name="Peterson D.G."/>
            <person name="Wendel J.F."/>
            <person name="Udall J.A."/>
        </authorList>
    </citation>
    <scope>NUCLEOTIDE SEQUENCE [LARGE SCALE GENOMIC DNA]</scope>
    <source>
        <strain evidence="2">JFW-Udall</strain>
        <tissue evidence="2">Leaf</tissue>
    </source>
</reference>
<evidence type="ECO:0000259" key="1">
    <source>
        <dbReference type="Pfam" id="PF14111"/>
    </source>
</evidence>
<organism evidence="2 3">
    <name type="scientific">Gossypium anomalum</name>
    <dbReference type="NCBI Taxonomy" id="47600"/>
    <lineage>
        <taxon>Eukaryota</taxon>
        <taxon>Viridiplantae</taxon>
        <taxon>Streptophyta</taxon>
        <taxon>Embryophyta</taxon>
        <taxon>Tracheophyta</taxon>
        <taxon>Spermatophyta</taxon>
        <taxon>Magnoliopsida</taxon>
        <taxon>eudicotyledons</taxon>
        <taxon>Gunneridae</taxon>
        <taxon>Pentapetalae</taxon>
        <taxon>rosids</taxon>
        <taxon>malvids</taxon>
        <taxon>Malvales</taxon>
        <taxon>Malvaceae</taxon>
        <taxon>Malvoideae</taxon>
        <taxon>Gossypium</taxon>
    </lineage>
</organism>
<dbReference type="InterPro" id="IPR025558">
    <property type="entry name" value="DUF4283"/>
</dbReference>
<keyword evidence="3" id="KW-1185">Reference proteome</keyword>
<dbReference type="OrthoDB" id="988559at2759"/>
<name>A0A8J5YVL9_9ROSI</name>
<dbReference type="PANTHER" id="PTHR31286:SF153">
    <property type="entry name" value="DUF4283 DOMAIN PROTEIN"/>
    <property type="match status" value="1"/>
</dbReference>
<protein>
    <recommendedName>
        <fullName evidence="1">DUF4283 domain-containing protein</fullName>
    </recommendedName>
</protein>
<dbReference type="PANTHER" id="PTHR31286">
    <property type="entry name" value="GLYCINE-RICH CELL WALL STRUCTURAL PROTEIN 1.8-LIKE"/>
    <property type="match status" value="1"/>
</dbReference>
<proteinExistence type="predicted"/>
<dbReference type="Proteomes" id="UP000701853">
    <property type="component" value="Chromosome 6"/>
</dbReference>
<gene>
    <name evidence="2" type="ORF">CXB51_015974</name>
</gene>
<comment type="caution">
    <text evidence="2">The sequence shown here is derived from an EMBL/GenBank/DDBJ whole genome shotgun (WGS) entry which is preliminary data.</text>
</comment>
<evidence type="ECO:0000313" key="2">
    <source>
        <dbReference type="EMBL" id="KAG8489932.1"/>
    </source>
</evidence>
<dbReference type="AlphaFoldDB" id="A0A8J5YVL9"/>
<evidence type="ECO:0000313" key="3">
    <source>
        <dbReference type="Proteomes" id="UP000701853"/>
    </source>
</evidence>